<gene>
    <name evidence="12" type="primary">20215390</name>
    <name evidence="11" type="ORF">HELRODRAFT_77182</name>
</gene>
<evidence type="ECO:0000256" key="1">
    <source>
        <dbReference type="ARBA" id="ARBA00004648"/>
    </source>
</evidence>
<dbReference type="FunCoup" id="T1G2U2">
    <property type="interactions" value="641"/>
</dbReference>
<dbReference type="STRING" id="6412.T1G2U2"/>
<dbReference type="CTD" id="20215390"/>
<organism evidence="12 13">
    <name type="scientific">Helobdella robusta</name>
    <name type="common">Californian leech</name>
    <dbReference type="NCBI Taxonomy" id="6412"/>
    <lineage>
        <taxon>Eukaryota</taxon>
        <taxon>Metazoa</taxon>
        <taxon>Spiralia</taxon>
        <taxon>Lophotrochozoa</taxon>
        <taxon>Annelida</taxon>
        <taxon>Clitellata</taxon>
        <taxon>Hirudinea</taxon>
        <taxon>Rhynchobdellida</taxon>
        <taxon>Glossiphoniidae</taxon>
        <taxon>Helobdella</taxon>
    </lineage>
</organism>
<evidence type="ECO:0000256" key="4">
    <source>
        <dbReference type="ARBA" id="ARBA00022824"/>
    </source>
</evidence>
<dbReference type="GO" id="GO:0045047">
    <property type="term" value="P:protein targeting to ER"/>
    <property type="evidence" value="ECO:0000318"/>
    <property type="project" value="GO_Central"/>
</dbReference>
<keyword evidence="5" id="KW-0735">Signal-anchor</keyword>
<evidence type="ECO:0000313" key="11">
    <source>
        <dbReference type="EMBL" id="ESO06992.1"/>
    </source>
</evidence>
<name>T1G2U2_HELRO</name>
<evidence type="ECO:0000313" key="12">
    <source>
        <dbReference type="EnsemblMetazoa" id="HelroP77182"/>
    </source>
</evidence>
<evidence type="ECO:0000256" key="9">
    <source>
        <dbReference type="ARBA" id="ARBA00046080"/>
    </source>
</evidence>
<evidence type="ECO:0000256" key="8">
    <source>
        <dbReference type="ARBA" id="ARBA00029556"/>
    </source>
</evidence>
<dbReference type="KEGG" id="hro:HELRODRAFT_77182"/>
<evidence type="ECO:0000256" key="5">
    <source>
        <dbReference type="ARBA" id="ARBA00022968"/>
    </source>
</evidence>
<evidence type="ECO:0000256" key="2">
    <source>
        <dbReference type="ARBA" id="ARBA00009289"/>
    </source>
</evidence>
<keyword evidence="7 10" id="KW-0472">Membrane</keyword>
<proteinExistence type="inferred from homology"/>
<reference evidence="13" key="1">
    <citation type="submission" date="2012-12" db="EMBL/GenBank/DDBJ databases">
        <authorList>
            <person name="Hellsten U."/>
            <person name="Grimwood J."/>
            <person name="Chapman J.A."/>
            <person name="Shapiro H."/>
            <person name="Aerts A."/>
            <person name="Otillar R.P."/>
            <person name="Terry A.Y."/>
            <person name="Boore J.L."/>
            <person name="Simakov O."/>
            <person name="Marletaz F."/>
            <person name="Cho S.-J."/>
            <person name="Edsinger-Gonzales E."/>
            <person name="Havlak P."/>
            <person name="Kuo D.-H."/>
            <person name="Larsson T."/>
            <person name="Lv J."/>
            <person name="Arendt D."/>
            <person name="Savage R."/>
            <person name="Osoegawa K."/>
            <person name="de Jong P."/>
            <person name="Lindberg D.R."/>
            <person name="Seaver E.C."/>
            <person name="Weisblat D.A."/>
            <person name="Putnam N.H."/>
            <person name="Grigoriev I.V."/>
            <person name="Rokhsar D.S."/>
        </authorList>
    </citation>
    <scope>NUCLEOTIDE SEQUENCE</scope>
</reference>
<evidence type="ECO:0000256" key="3">
    <source>
        <dbReference type="ARBA" id="ARBA00022692"/>
    </source>
</evidence>
<protein>
    <recommendedName>
        <fullName evidence="8 10">Signal peptidase complex subunit 3</fullName>
    </recommendedName>
</protein>
<evidence type="ECO:0000256" key="10">
    <source>
        <dbReference type="PIRNR" id="PIRNR016089"/>
    </source>
</evidence>
<dbReference type="EMBL" id="AMQM01003753">
    <property type="status" value="NOT_ANNOTATED_CDS"/>
    <property type="molecule type" value="Genomic_DNA"/>
</dbReference>
<keyword evidence="4 10" id="KW-0256">Endoplasmic reticulum</keyword>
<keyword evidence="13" id="KW-1185">Reference proteome</keyword>
<dbReference type="Proteomes" id="UP000015101">
    <property type="component" value="Unassembled WGS sequence"/>
</dbReference>
<dbReference type="HOGENOM" id="CLU_068714_1_0_1"/>
<dbReference type="EnsemblMetazoa" id="HelroT77182">
    <property type="protein sequence ID" value="HelroP77182"/>
    <property type="gene ID" value="HelroG77182"/>
</dbReference>
<keyword evidence="3" id="KW-0812">Transmembrane</keyword>
<dbReference type="GO" id="GO:0005787">
    <property type="term" value="C:signal peptidase complex"/>
    <property type="evidence" value="ECO:0000318"/>
    <property type="project" value="GO_Central"/>
</dbReference>
<accession>T1G2U2</accession>
<dbReference type="Pfam" id="PF04573">
    <property type="entry name" value="SPC22"/>
    <property type="match status" value="1"/>
</dbReference>
<dbReference type="eggNOG" id="KOG3372">
    <property type="taxonomic scope" value="Eukaryota"/>
</dbReference>
<comment type="similarity">
    <text evidence="2 10">Belongs to the SPCS3 family.</text>
</comment>
<evidence type="ECO:0000313" key="13">
    <source>
        <dbReference type="Proteomes" id="UP000015101"/>
    </source>
</evidence>
<dbReference type="OrthoDB" id="10261524at2759"/>
<sequence>MNSVLSRANAIFAFTLSALAVLTFGCFFSTTFNTNLTDVKIVSTKALVKNVPDYAATREKNDLGFLNFDIEAEMTKIFNWNVKQLFIFLTAEYETPNNKINQVVIWDKILKRGDSAILDYKDIKAKYYFFDDGHGLRGNKNVTLTLSWNIIPNAGTLPFVKSQGSHRVEFPDEYFSHRIL</sequence>
<keyword evidence="6" id="KW-1133">Transmembrane helix</keyword>
<dbReference type="PIRSF" id="PIRSF016089">
    <property type="entry name" value="SPC22"/>
    <property type="match status" value="1"/>
</dbReference>
<dbReference type="InterPro" id="IPR007653">
    <property type="entry name" value="SPC3"/>
</dbReference>
<evidence type="ECO:0000256" key="7">
    <source>
        <dbReference type="ARBA" id="ARBA00023136"/>
    </source>
</evidence>
<dbReference type="OMA" id="FWDDGHG"/>
<dbReference type="PANTHER" id="PTHR12804:SF0">
    <property type="entry name" value="SIGNAL PEPTIDASE COMPLEX SUBUNIT 3"/>
    <property type="match status" value="1"/>
</dbReference>
<dbReference type="GO" id="GO:0006465">
    <property type="term" value="P:signal peptide processing"/>
    <property type="evidence" value="ECO:0000318"/>
    <property type="project" value="GO_Central"/>
</dbReference>
<dbReference type="PROSITE" id="PS51257">
    <property type="entry name" value="PROKAR_LIPOPROTEIN"/>
    <property type="match status" value="1"/>
</dbReference>
<dbReference type="RefSeq" id="XP_009015088.1">
    <property type="nucleotide sequence ID" value="XM_009016840.1"/>
</dbReference>
<dbReference type="InParanoid" id="T1G2U2"/>
<comment type="subcellular location">
    <subcellularLocation>
        <location evidence="1">Endoplasmic reticulum membrane</location>
        <topology evidence="1">Single-pass type II membrane protein</topology>
    </subcellularLocation>
</comment>
<comment type="function">
    <text evidence="9">Essential component of the signal peptidase complex (SPC) which catalyzes the cleavage of N-terminal signal sequences from nascent proteins as they are translocated into the lumen of the endoplasmic reticulum. Essential for the SPC catalytic activity, possibly by stabilizing and positioning the active center of the complex close to the lumenal surface.</text>
</comment>
<dbReference type="EMBL" id="KB096275">
    <property type="protein sequence ID" value="ESO06992.1"/>
    <property type="molecule type" value="Genomic_DNA"/>
</dbReference>
<dbReference type="PANTHER" id="PTHR12804">
    <property type="entry name" value="MICROSOMAL SIGNAL PEPTIDASE 23 KD SUBUNIT SPC22/23"/>
    <property type="match status" value="1"/>
</dbReference>
<evidence type="ECO:0000256" key="6">
    <source>
        <dbReference type="ARBA" id="ARBA00022989"/>
    </source>
</evidence>
<reference evidence="12" key="3">
    <citation type="submission" date="2015-06" db="UniProtKB">
        <authorList>
            <consortium name="EnsemblMetazoa"/>
        </authorList>
    </citation>
    <scope>IDENTIFICATION</scope>
</reference>
<dbReference type="GeneID" id="20215390"/>
<reference evidence="11 13" key="2">
    <citation type="journal article" date="2013" name="Nature">
        <title>Insights into bilaterian evolution from three spiralian genomes.</title>
        <authorList>
            <person name="Simakov O."/>
            <person name="Marletaz F."/>
            <person name="Cho S.J."/>
            <person name="Edsinger-Gonzales E."/>
            <person name="Havlak P."/>
            <person name="Hellsten U."/>
            <person name="Kuo D.H."/>
            <person name="Larsson T."/>
            <person name="Lv J."/>
            <person name="Arendt D."/>
            <person name="Savage R."/>
            <person name="Osoegawa K."/>
            <person name="de Jong P."/>
            <person name="Grimwood J."/>
            <person name="Chapman J.A."/>
            <person name="Shapiro H."/>
            <person name="Aerts A."/>
            <person name="Otillar R.P."/>
            <person name="Terry A.Y."/>
            <person name="Boore J.L."/>
            <person name="Grigoriev I.V."/>
            <person name="Lindberg D.R."/>
            <person name="Seaver E.C."/>
            <person name="Weisblat D.A."/>
            <person name="Putnam N.H."/>
            <person name="Rokhsar D.S."/>
        </authorList>
    </citation>
    <scope>NUCLEOTIDE SEQUENCE</scope>
</reference>
<dbReference type="AlphaFoldDB" id="T1G2U2"/>